<keyword evidence="3" id="KW-1185">Reference proteome</keyword>
<sequence length="239" mass="24565">MSRSLALFAIAGLAVAGPCKPSISSSQVPEASLSYSSTTASITETLPSSIITTTSTQEDTTVSVASDTTILSTETTTAETTIDTSDVIPETTTTADITIDTSAEITFTTLTSSEESAATTSAAAEEPHECFGSIKIQYDHYIGIRGGYMGVLTWSECAQLCEDSPTCYAFSHYSSGNCWNGGVGDIATQSGGDGWTSGIKTSGSKASCPNDATGVTTGEPTTTAFTYTAPTVTEIAPVD</sequence>
<dbReference type="AlphaFoldDB" id="A0A395SIW4"/>
<dbReference type="EMBL" id="PXOG01000152">
    <property type="protein sequence ID" value="RGP72009.1"/>
    <property type="molecule type" value="Genomic_DNA"/>
</dbReference>
<reference evidence="2 3" key="1">
    <citation type="journal article" date="2018" name="PLoS Pathog.">
        <title>Evolution of structural diversity of trichothecenes, a family of toxins produced by plant pathogenic and entomopathogenic fungi.</title>
        <authorList>
            <person name="Proctor R.H."/>
            <person name="McCormick S.P."/>
            <person name="Kim H.S."/>
            <person name="Cardoza R.E."/>
            <person name="Stanley A.M."/>
            <person name="Lindo L."/>
            <person name="Kelly A."/>
            <person name="Brown D.W."/>
            <person name="Lee T."/>
            <person name="Vaughan M.M."/>
            <person name="Alexander N.J."/>
            <person name="Busman M."/>
            <person name="Gutierrez S."/>
        </authorList>
    </citation>
    <scope>NUCLEOTIDE SEQUENCE [LARGE SCALE GENOMIC DNA]</scope>
    <source>
        <strain evidence="2 3">NRRL 20695</strain>
    </source>
</reference>
<dbReference type="Proteomes" id="UP000266234">
    <property type="component" value="Unassembled WGS sequence"/>
</dbReference>
<gene>
    <name evidence="2" type="ORF">FLONG3_6908</name>
</gene>
<dbReference type="Gene3D" id="3.50.4.10">
    <property type="entry name" value="Hepatocyte Growth Factor"/>
    <property type="match status" value="1"/>
</dbReference>
<protein>
    <recommendedName>
        <fullName evidence="4">Apple domain-containing protein</fullName>
    </recommendedName>
</protein>
<evidence type="ECO:0008006" key="4">
    <source>
        <dbReference type="Google" id="ProtNLM"/>
    </source>
</evidence>
<proteinExistence type="predicted"/>
<evidence type="ECO:0000256" key="1">
    <source>
        <dbReference type="SAM" id="SignalP"/>
    </source>
</evidence>
<dbReference type="STRING" id="694270.A0A395SIW4"/>
<feature type="signal peptide" evidence="1">
    <location>
        <begin position="1"/>
        <end position="16"/>
    </location>
</feature>
<evidence type="ECO:0000313" key="2">
    <source>
        <dbReference type="EMBL" id="RGP72009.1"/>
    </source>
</evidence>
<name>A0A395SIW4_9HYPO</name>
<organism evidence="2 3">
    <name type="scientific">Fusarium longipes</name>
    <dbReference type="NCBI Taxonomy" id="694270"/>
    <lineage>
        <taxon>Eukaryota</taxon>
        <taxon>Fungi</taxon>
        <taxon>Dikarya</taxon>
        <taxon>Ascomycota</taxon>
        <taxon>Pezizomycotina</taxon>
        <taxon>Sordariomycetes</taxon>
        <taxon>Hypocreomycetidae</taxon>
        <taxon>Hypocreales</taxon>
        <taxon>Nectriaceae</taxon>
        <taxon>Fusarium</taxon>
    </lineage>
</organism>
<keyword evidence="1" id="KW-0732">Signal</keyword>
<evidence type="ECO:0000313" key="3">
    <source>
        <dbReference type="Proteomes" id="UP000266234"/>
    </source>
</evidence>
<comment type="caution">
    <text evidence="2">The sequence shown here is derived from an EMBL/GenBank/DDBJ whole genome shotgun (WGS) entry which is preliminary data.</text>
</comment>
<dbReference type="OrthoDB" id="5097552at2759"/>
<feature type="chain" id="PRO_5017186092" description="Apple domain-containing protein" evidence="1">
    <location>
        <begin position="17"/>
        <end position="239"/>
    </location>
</feature>
<accession>A0A395SIW4</accession>